<evidence type="ECO:0000256" key="2">
    <source>
        <dbReference type="ARBA" id="ARBA00023015"/>
    </source>
</evidence>
<feature type="region of interest" description="Disordered" evidence="6">
    <location>
        <begin position="293"/>
        <end position="316"/>
    </location>
</feature>
<dbReference type="RefSeq" id="WP_283926463.1">
    <property type="nucleotide sequence ID" value="NZ_CP126084.1"/>
</dbReference>
<dbReference type="GO" id="GO:0003677">
    <property type="term" value="F:DNA binding"/>
    <property type="evidence" value="ECO:0007669"/>
    <property type="project" value="UniProtKB-KW"/>
</dbReference>
<protein>
    <submittedName>
        <fullName evidence="9">RNA polymerase sigma factor</fullName>
    </submittedName>
</protein>
<feature type="region of interest" description="Disordered" evidence="6">
    <location>
        <begin position="61"/>
        <end position="121"/>
    </location>
</feature>
<evidence type="ECO:0000313" key="9">
    <source>
        <dbReference type="EMBL" id="WHX49208.1"/>
    </source>
</evidence>
<comment type="similarity">
    <text evidence="1">Belongs to the sigma-70 factor family. ECF subfamily.</text>
</comment>
<dbReference type="Pfam" id="PF08281">
    <property type="entry name" value="Sigma70_r4_2"/>
    <property type="match status" value="1"/>
</dbReference>
<accession>A0AA95KTT7</accession>
<keyword evidence="5" id="KW-0804">Transcription</keyword>
<evidence type="ECO:0000256" key="3">
    <source>
        <dbReference type="ARBA" id="ARBA00023082"/>
    </source>
</evidence>
<dbReference type="InterPro" id="IPR013249">
    <property type="entry name" value="RNA_pol_sigma70_r4_t2"/>
</dbReference>
<dbReference type="KEGG" id="pwn:QNH46_00405"/>
<dbReference type="Proteomes" id="UP001177943">
    <property type="component" value="Chromosome"/>
</dbReference>
<dbReference type="PANTHER" id="PTHR43133:SF8">
    <property type="entry name" value="RNA POLYMERASE SIGMA FACTOR HI_1459-RELATED"/>
    <property type="match status" value="1"/>
</dbReference>
<dbReference type="InterPro" id="IPR007627">
    <property type="entry name" value="RNA_pol_sigma70_r2"/>
</dbReference>
<dbReference type="Gene3D" id="1.10.1740.10">
    <property type="match status" value="1"/>
</dbReference>
<dbReference type="SUPFAM" id="SSF88659">
    <property type="entry name" value="Sigma3 and sigma4 domains of RNA polymerase sigma factors"/>
    <property type="match status" value="1"/>
</dbReference>
<evidence type="ECO:0000256" key="5">
    <source>
        <dbReference type="ARBA" id="ARBA00023163"/>
    </source>
</evidence>
<name>A0AA95KTT7_9BACL</name>
<dbReference type="Pfam" id="PF04542">
    <property type="entry name" value="Sigma70_r2"/>
    <property type="match status" value="1"/>
</dbReference>
<dbReference type="InterPro" id="IPR039425">
    <property type="entry name" value="RNA_pol_sigma-70-like"/>
</dbReference>
<dbReference type="NCBIfam" id="TIGR02937">
    <property type="entry name" value="sigma70-ECF"/>
    <property type="match status" value="1"/>
</dbReference>
<dbReference type="InterPro" id="IPR036388">
    <property type="entry name" value="WH-like_DNA-bd_sf"/>
</dbReference>
<dbReference type="AlphaFoldDB" id="A0AA95KTT7"/>
<reference evidence="9" key="1">
    <citation type="submission" date="2023-05" db="EMBL/GenBank/DDBJ databases">
        <title>Comparative genomics of Bacillaceae isolates and their secondary metabolite potential.</title>
        <authorList>
            <person name="Song L."/>
            <person name="Nielsen L.J."/>
            <person name="Mohite O."/>
            <person name="Xu X."/>
            <person name="Weber T."/>
            <person name="Kovacs A.T."/>
        </authorList>
    </citation>
    <scope>NUCLEOTIDE SEQUENCE</scope>
    <source>
        <strain evidence="9">B2_4</strain>
    </source>
</reference>
<keyword evidence="4" id="KW-0238">DNA-binding</keyword>
<evidence type="ECO:0000313" key="10">
    <source>
        <dbReference type="Proteomes" id="UP001177943"/>
    </source>
</evidence>
<feature type="compositionally biased region" description="Low complexity" evidence="6">
    <location>
        <begin position="96"/>
        <end position="106"/>
    </location>
</feature>
<dbReference type="SUPFAM" id="SSF88946">
    <property type="entry name" value="Sigma2 domain of RNA polymerase sigma factors"/>
    <property type="match status" value="1"/>
</dbReference>
<sequence length="386" mass="44630">MSSKYTTMQPFRTLEQMKSVQEAELLQEPKQLENMRPVKGTVIVHPYKPLSRTKFVPQVKHMKQPMPKLHQDARSMQPSKALQQSNIRRQSRQLKPRQQFKQQQRLNPHHQQSKQHQQPNLNLVGADQRSTASLQLETRHDSFLEWVQSYQGALSQYCRSLVATSWEAEDLVQETWLKVWRISLEKGSDFSVNKSYLYKIANHIYIDGRRKNRTGAELYSMDQTAADELQADEADVASLWTAMETIVNRLPINQRITLMLIDVFRYTAAETAELLSTTEGAVKALLHRARTKLRSERESMETDKGSRLGKRSGSAHATPHNEQIVYAYLKAFREHNPRALLLLMNESTALEQLQPPVLQKHRQQNARHQDDLKAAVSRQMFVWAAA</sequence>
<keyword evidence="2" id="KW-0805">Transcription regulation</keyword>
<gene>
    <name evidence="9" type="ORF">QNH46_00405</name>
</gene>
<dbReference type="PANTHER" id="PTHR43133">
    <property type="entry name" value="RNA POLYMERASE ECF-TYPE SIGMA FACTO"/>
    <property type="match status" value="1"/>
</dbReference>
<dbReference type="InterPro" id="IPR013325">
    <property type="entry name" value="RNA_pol_sigma_r2"/>
</dbReference>
<feature type="compositionally biased region" description="Polar residues" evidence="6">
    <location>
        <begin position="74"/>
        <end position="88"/>
    </location>
</feature>
<keyword evidence="3" id="KW-0731">Sigma factor</keyword>
<evidence type="ECO:0000256" key="4">
    <source>
        <dbReference type="ARBA" id="ARBA00023125"/>
    </source>
</evidence>
<evidence type="ECO:0000256" key="1">
    <source>
        <dbReference type="ARBA" id="ARBA00010641"/>
    </source>
</evidence>
<proteinExistence type="inferred from homology"/>
<evidence type="ECO:0000259" key="7">
    <source>
        <dbReference type="Pfam" id="PF04542"/>
    </source>
</evidence>
<dbReference type="Gene3D" id="1.10.10.10">
    <property type="entry name" value="Winged helix-like DNA-binding domain superfamily/Winged helix DNA-binding domain"/>
    <property type="match status" value="1"/>
</dbReference>
<evidence type="ECO:0000256" key="6">
    <source>
        <dbReference type="SAM" id="MobiDB-lite"/>
    </source>
</evidence>
<organism evidence="9 10">
    <name type="scientific">Paenibacillus woosongensis</name>
    <dbReference type="NCBI Taxonomy" id="307580"/>
    <lineage>
        <taxon>Bacteria</taxon>
        <taxon>Bacillati</taxon>
        <taxon>Bacillota</taxon>
        <taxon>Bacilli</taxon>
        <taxon>Bacillales</taxon>
        <taxon>Paenibacillaceae</taxon>
        <taxon>Paenibacillus</taxon>
    </lineage>
</organism>
<dbReference type="EMBL" id="CP126084">
    <property type="protein sequence ID" value="WHX49208.1"/>
    <property type="molecule type" value="Genomic_DNA"/>
</dbReference>
<dbReference type="GO" id="GO:0006352">
    <property type="term" value="P:DNA-templated transcription initiation"/>
    <property type="evidence" value="ECO:0007669"/>
    <property type="project" value="InterPro"/>
</dbReference>
<dbReference type="InterPro" id="IPR013324">
    <property type="entry name" value="RNA_pol_sigma_r3/r4-like"/>
</dbReference>
<dbReference type="GO" id="GO:0016987">
    <property type="term" value="F:sigma factor activity"/>
    <property type="evidence" value="ECO:0007669"/>
    <property type="project" value="UniProtKB-KW"/>
</dbReference>
<feature type="domain" description="RNA polymerase sigma factor 70 region 4 type 2" evidence="8">
    <location>
        <begin position="243"/>
        <end position="293"/>
    </location>
</feature>
<evidence type="ECO:0000259" key="8">
    <source>
        <dbReference type="Pfam" id="PF08281"/>
    </source>
</evidence>
<feature type="domain" description="RNA polymerase sigma-70 region 2" evidence="7">
    <location>
        <begin position="147"/>
        <end position="213"/>
    </location>
</feature>
<dbReference type="InterPro" id="IPR014284">
    <property type="entry name" value="RNA_pol_sigma-70_dom"/>
</dbReference>
<feature type="compositionally biased region" description="Basic and acidic residues" evidence="6">
    <location>
        <begin position="293"/>
        <end position="306"/>
    </location>
</feature>